<keyword evidence="4" id="KW-1185">Reference proteome</keyword>
<dbReference type="KEGG" id="mrub:DEO27_028160"/>
<evidence type="ECO:0000313" key="1">
    <source>
        <dbReference type="EMBL" id="QEM06209.1"/>
    </source>
</evidence>
<protein>
    <submittedName>
        <fullName evidence="2">MobC family plasmid mobilization relaxosome protein</fullName>
    </submittedName>
</protein>
<dbReference type="EMBL" id="CP043450">
    <property type="protein sequence ID" value="QEM13726.1"/>
    <property type="molecule type" value="Genomic_DNA"/>
</dbReference>
<dbReference type="Pfam" id="PF21983">
    <property type="entry name" value="NikA-like"/>
    <property type="match status" value="1"/>
</dbReference>
<dbReference type="AlphaFoldDB" id="A0A364WWL2"/>
<gene>
    <name evidence="2" type="ORF">DEO27_028160</name>
    <name evidence="1" type="ORF">DIU31_022805</name>
</gene>
<sequence>MADLKKLIGRPKLAEGKRTKFINVRFTEVEYREIADLEKELGISKTDLIRMRMLSDAKKVVINSRELIRYIDSAGAEMGRIGNNINQLAKHANTLRLKSALNPEVITQFNFLFDEYIHVQQQFEVSLRKIIRAMGI</sequence>
<dbReference type="InterPro" id="IPR053842">
    <property type="entry name" value="NikA-like"/>
</dbReference>
<organism evidence="2 4">
    <name type="scientific">Mucilaginibacter rubeus</name>
    <dbReference type="NCBI Taxonomy" id="2027860"/>
    <lineage>
        <taxon>Bacteria</taxon>
        <taxon>Pseudomonadati</taxon>
        <taxon>Bacteroidota</taxon>
        <taxon>Sphingobacteriia</taxon>
        <taxon>Sphingobacteriales</taxon>
        <taxon>Sphingobacteriaceae</taxon>
        <taxon>Mucilaginibacter</taxon>
    </lineage>
</organism>
<evidence type="ECO:0000313" key="3">
    <source>
        <dbReference type="Proteomes" id="UP000250557"/>
    </source>
</evidence>
<reference evidence="2 3" key="1">
    <citation type="submission" date="2019-08" db="EMBL/GenBank/DDBJ databases">
        <title>Comparative genome analysis confer to the adaptation heavy metal polluted environment.</title>
        <authorList>
            <person name="Li Y."/>
        </authorList>
    </citation>
    <scope>NUCLEOTIDE SEQUENCE [LARGE SCALE GENOMIC DNA]</scope>
    <source>
        <strain evidence="2">P1</strain>
        <strain evidence="1 3">P2</strain>
    </source>
</reference>
<dbReference type="OrthoDB" id="681025at2"/>
<dbReference type="EMBL" id="CP043451">
    <property type="protein sequence ID" value="QEM06209.1"/>
    <property type="molecule type" value="Genomic_DNA"/>
</dbReference>
<accession>A0A364WWL2</accession>
<dbReference type="Proteomes" id="UP000251402">
    <property type="component" value="Chromosome"/>
</dbReference>
<name>A0A364WWL2_9SPHI</name>
<evidence type="ECO:0000313" key="2">
    <source>
        <dbReference type="EMBL" id="QEM13726.1"/>
    </source>
</evidence>
<evidence type="ECO:0000313" key="4">
    <source>
        <dbReference type="Proteomes" id="UP000251402"/>
    </source>
</evidence>
<dbReference type="Proteomes" id="UP000250557">
    <property type="component" value="Chromosome"/>
</dbReference>
<dbReference type="RefSeq" id="WP_112571034.1">
    <property type="nucleotide sequence ID" value="NZ_CP043450.1"/>
</dbReference>
<proteinExistence type="predicted"/>